<dbReference type="Gene3D" id="3.20.20.80">
    <property type="entry name" value="Glycosidases"/>
    <property type="match status" value="1"/>
</dbReference>
<sequence>MANDSIHRKSFIDSSIKRARLFDFEGLDLWWVNSDSSADMPNLGILLKEWQDAITLEARNSTGSKLILTAEVNYSPSKHPSNFPVESIQQHLDWVHVRRCDDLVQRPNFTAAPMALYNPGSTVCGTDLGITAWINAGLSAKKIVMFLPYFGAEWTLVNPKVNGIGAPATDVAEGVKTRYREIKNNYISNRTIVTFDKNYVVNYFTMGTAWIAFDDVESIQYKVSYAKKKGLLGYFAWTVAYDDIWVLSQAAAVT</sequence>
<dbReference type="Gene3D" id="3.10.50.10">
    <property type="match status" value="1"/>
</dbReference>
<dbReference type="GO" id="GO:0004568">
    <property type="term" value="F:chitinase activity"/>
    <property type="evidence" value="ECO:0007669"/>
    <property type="project" value="TreeGrafter"/>
</dbReference>
<dbReference type="GO" id="GO:0005975">
    <property type="term" value="P:carbohydrate metabolic process"/>
    <property type="evidence" value="ECO:0007669"/>
    <property type="project" value="InterPro"/>
</dbReference>
<dbReference type="GO" id="GO:0008061">
    <property type="term" value="F:chitin binding"/>
    <property type="evidence" value="ECO:0007669"/>
    <property type="project" value="InterPro"/>
</dbReference>
<dbReference type="SUPFAM" id="SSF51445">
    <property type="entry name" value="(Trans)glycosidases"/>
    <property type="match status" value="1"/>
</dbReference>
<dbReference type="EMBL" id="VAHF01000012">
    <property type="protein sequence ID" value="TXG49060.1"/>
    <property type="molecule type" value="Genomic_DNA"/>
</dbReference>
<keyword evidence="3" id="KW-1185">Reference proteome</keyword>
<dbReference type="InterPro" id="IPR050314">
    <property type="entry name" value="Glycosyl_Hydrlase_18"/>
</dbReference>
<dbReference type="PROSITE" id="PS51910">
    <property type="entry name" value="GH18_2"/>
    <property type="match status" value="1"/>
</dbReference>
<dbReference type="InterPro" id="IPR011583">
    <property type="entry name" value="Chitinase_II/V-like_cat"/>
</dbReference>
<dbReference type="InterPro" id="IPR029070">
    <property type="entry name" value="Chitinase_insertion_sf"/>
</dbReference>
<protein>
    <recommendedName>
        <fullName evidence="1">GH18 domain-containing protein</fullName>
    </recommendedName>
</protein>
<gene>
    <name evidence="2" type="ORF">EZV62_024935</name>
</gene>
<name>A0A5C7GWJ2_9ROSI</name>
<dbReference type="PANTHER" id="PTHR11177:SF362">
    <property type="entry name" value="CLASS V CHITINASE-LIKE"/>
    <property type="match status" value="1"/>
</dbReference>
<accession>A0A5C7GWJ2</accession>
<evidence type="ECO:0000313" key="3">
    <source>
        <dbReference type="Proteomes" id="UP000323000"/>
    </source>
</evidence>
<evidence type="ECO:0000259" key="1">
    <source>
        <dbReference type="PROSITE" id="PS51910"/>
    </source>
</evidence>
<dbReference type="InterPro" id="IPR001223">
    <property type="entry name" value="Glyco_hydro18_cat"/>
</dbReference>
<evidence type="ECO:0000313" key="2">
    <source>
        <dbReference type="EMBL" id="TXG49060.1"/>
    </source>
</evidence>
<dbReference type="InterPro" id="IPR017853">
    <property type="entry name" value="GH"/>
</dbReference>
<reference evidence="3" key="1">
    <citation type="journal article" date="2019" name="Gigascience">
        <title>De novo genome assembly of the endangered Acer yangbiense, a plant species with extremely small populations endemic to Yunnan Province, China.</title>
        <authorList>
            <person name="Yang J."/>
            <person name="Wariss H.M."/>
            <person name="Tao L."/>
            <person name="Zhang R."/>
            <person name="Yun Q."/>
            <person name="Hollingsworth P."/>
            <person name="Dao Z."/>
            <person name="Luo G."/>
            <person name="Guo H."/>
            <person name="Ma Y."/>
            <person name="Sun W."/>
        </authorList>
    </citation>
    <scope>NUCLEOTIDE SEQUENCE [LARGE SCALE GENOMIC DNA]</scope>
    <source>
        <strain evidence="3">cv. Malutang</strain>
    </source>
</reference>
<dbReference type="SUPFAM" id="SSF54556">
    <property type="entry name" value="Chitinase insertion domain"/>
    <property type="match status" value="1"/>
</dbReference>
<dbReference type="Pfam" id="PF00704">
    <property type="entry name" value="Glyco_hydro_18"/>
    <property type="match status" value="1"/>
</dbReference>
<organism evidence="2 3">
    <name type="scientific">Acer yangbiense</name>
    <dbReference type="NCBI Taxonomy" id="1000413"/>
    <lineage>
        <taxon>Eukaryota</taxon>
        <taxon>Viridiplantae</taxon>
        <taxon>Streptophyta</taxon>
        <taxon>Embryophyta</taxon>
        <taxon>Tracheophyta</taxon>
        <taxon>Spermatophyta</taxon>
        <taxon>Magnoliopsida</taxon>
        <taxon>eudicotyledons</taxon>
        <taxon>Gunneridae</taxon>
        <taxon>Pentapetalae</taxon>
        <taxon>rosids</taxon>
        <taxon>malvids</taxon>
        <taxon>Sapindales</taxon>
        <taxon>Sapindaceae</taxon>
        <taxon>Hippocastanoideae</taxon>
        <taxon>Acereae</taxon>
        <taxon>Acer</taxon>
    </lineage>
</organism>
<dbReference type="Proteomes" id="UP000323000">
    <property type="component" value="Chromosome 12"/>
</dbReference>
<dbReference type="AlphaFoldDB" id="A0A5C7GWJ2"/>
<dbReference type="PANTHER" id="PTHR11177">
    <property type="entry name" value="CHITINASE"/>
    <property type="match status" value="1"/>
</dbReference>
<dbReference type="OrthoDB" id="73875at2759"/>
<dbReference type="SMART" id="SM00636">
    <property type="entry name" value="Glyco_18"/>
    <property type="match status" value="1"/>
</dbReference>
<feature type="domain" description="GH18" evidence="1">
    <location>
        <begin position="1"/>
        <end position="254"/>
    </location>
</feature>
<comment type="caution">
    <text evidence="2">The sequence shown here is derived from an EMBL/GenBank/DDBJ whole genome shotgun (WGS) entry which is preliminary data.</text>
</comment>
<dbReference type="GO" id="GO:0005576">
    <property type="term" value="C:extracellular region"/>
    <property type="evidence" value="ECO:0007669"/>
    <property type="project" value="TreeGrafter"/>
</dbReference>
<dbReference type="GO" id="GO:0006032">
    <property type="term" value="P:chitin catabolic process"/>
    <property type="evidence" value="ECO:0007669"/>
    <property type="project" value="TreeGrafter"/>
</dbReference>
<proteinExistence type="predicted"/>